<dbReference type="Proteomes" id="UP000018542">
    <property type="component" value="Chromosome"/>
</dbReference>
<dbReference type="PANTHER" id="PTHR34129">
    <property type="entry name" value="BLR1139 PROTEIN"/>
    <property type="match status" value="1"/>
</dbReference>
<dbReference type="HOGENOM" id="CLU_129452_0_0_5"/>
<dbReference type="EMBL" id="CP006912">
    <property type="protein sequence ID" value="AHB47168.1"/>
    <property type="molecule type" value="Genomic_DNA"/>
</dbReference>
<evidence type="ECO:0000313" key="2">
    <source>
        <dbReference type="EMBL" id="AHB47168.1"/>
    </source>
</evidence>
<feature type="region of interest" description="Disordered" evidence="1">
    <location>
        <begin position="1"/>
        <end position="28"/>
    </location>
</feature>
<sequence length="144" mass="15241">MAEAGHKVKAGSDCNGSSGPDPGTADGNNAMIFKIVGREDWDAASREGVYCGSPDDVRDGFIHFSTAEQLVGTAARHFRGVDGLVLVAFDDETLGEALKWEPSRGGQLFPHLYGSLPTGLALWTRPMPLDADGVPRIPEDIAAC</sequence>
<organism evidence="2 3">
    <name type="scientific">Hyphomicrobium nitrativorans NL23</name>
    <dbReference type="NCBI Taxonomy" id="1029756"/>
    <lineage>
        <taxon>Bacteria</taxon>
        <taxon>Pseudomonadati</taxon>
        <taxon>Pseudomonadota</taxon>
        <taxon>Alphaproteobacteria</taxon>
        <taxon>Hyphomicrobiales</taxon>
        <taxon>Hyphomicrobiaceae</taxon>
        <taxon>Hyphomicrobium</taxon>
    </lineage>
</organism>
<gene>
    <name evidence="2" type="ORF">W911_00155</name>
</gene>
<dbReference type="STRING" id="1029756.W911_00155"/>
<dbReference type="PATRIC" id="fig|1029756.8.peg.34"/>
<accession>V5S959</accession>
<dbReference type="PANTHER" id="PTHR34129:SF1">
    <property type="entry name" value="DUF952 DOMAIN-CONTAINING PROTEIN"/>
    <property type="match status" value="1"/>
</dbReference>
<dbReference type="Gene3D" id="3.20.170.20">
    <property type="entry name" value="Protein of unknown function DUF952"/>
    <property type="match status" value="1"/>
</dbReference>
<dbReference type="Pfam" id="PF06108">
    <property type="entry name" value="DUF952"/>
    <property type="match status" value="1"/>
</dbReference>
<dbReference type="KEGG" id="hni:W911_00155"/>
<protein>
    <submittedName>
        <fullName evidence="2">Dihydroorotate dehydrogenase</fullName>
    </submittedName>
</protein>
<reference evidence="2 3" key="1">
    <citation type="journal article" date="2014" name="Genome Announc.">
        <title>Complete Genome Sequence of Hyphomicrobium nitrativorans Strain NL23, a Denitrifying Bacterium Isolated from Biofilm of a Methanol-Fed Denitrification System Treating Seawater at the Montreal Biodome.</title>
        <authorList>
            <person name="Martineau C."/>
            <person name="Villeneuve C."/>
            <person name="Mauffrey F."/>
            <person name="Villemur R."/>
        </authorList>
    </citation>
    <scope>NUCLEOTIDE SEQUENCE [LARGE SCALE GENOMIC DNA]</scope>
    <source>
        <strain evidence="2">NL23</strain>
    </source>
</reference>
<dbReference type="InterPro" id="IPR009297">
    <property type="entry name" value="DUF952"/>
</dbReference>
<evidence type="ECO:0000256" key="1">
    <source>
        <dbReference type="SAM" id="MobiDB-lite"/>
    </source>
</evidence>
<keyword evidence="3" id="KW-1185">Reference proteome</keyword>
<evidence type="ECO:0000313" key="3">
    <source>
        <dbReference type="Proteomes" id="UP000018542"/>
    </source>
</evidence>
<name>V5S959_9HYPH</name>
<dbReference type="AlphaFoldDB" id="V5S959"/>
<proteinExistence type="predicted"/>
<dbReference type="SUPFAM" id="SSF56399">
    <property type="entry name" value="ADP-ribosylation"/>
    <property type="match status" value="1"/>
</dbReference>